<dbReference type="Gene3D" id="3.40.140.10">
    <property type="entry name" value="Cytidine Deaminase, domain 2"/>
    <property type="match status" value="1"/>
</dbReference>
<dbReference type="GO" id="GO:0003677">
    <property type="term" value="F:DNA binding"/>
    <property type="evidence" value="ECO:0007669"/>
    <property type="project" value="UniProtKB-KW"/>
</dbReference>
<evidence type="ECO:0000256" key="4">
    <source>
        <dbReference type="ARBA" id="ARBA00023242"/>
    </source>
</evidence>
<evidence type="ECO:0000313" key="7">
    <source>
        <dbReference type="EMBL" id="OBZ82767.1"/>
    </source>
</evidence>
<proteinExistence type="predicted"/>
<keyword evidence="3" id="KW-0804">Transcription</keyword>
<evidence type="ECO:0000259" key="5">
    <source>
        <dbReference type="PROSITE" id="PS50249"/>
    </source>
</evidence>
<evidence type="ECO:0000256" key="2">
    <source>
        <dbReference type="ARBA" id="ARBA00023125"/>
    </source>
</evidence>
<dbReference type="SUPFAM" id="SSF46689">
    <property type="entry name" value="Homeodomain-like"/>
    <property type="match status" value="1"/>
</dbReference>
<keyword evidence="4" id="KW-0539">Nucleus</keyword>
<dbReference type="GO" id="GO:0005634">
    <property type="term" value="C:nucleus"/>
    <property type="evidence" value="ECO:0007669"/>
    <property type="project" value="UniProtKB-ARBA"/>
</dbReference>
<dbReference type="InterPro" id="IPR036388">
    <property type="entry name" value="WH-like_DNA-bd_sf"/>
</dbReference>
<dbReference type="Pfam" id="PF01398">
    <property type="entry name" value="JAB"/>
    <property type="match status" value="1"/>
</dbReference>
<keyword evidence="2" id="KW-0238">DNA-binding</keyword>
<gene>
    <name evidence="7" type="primary">mysm1_0</name>
    <name evidence="7" type="ORF">A0J61_09182</name>
</gene>
<name>A0A1C7N0Y9_9FUNG</name>
<dbReference type="STRING" id="101091.A0A1C7N0Y9"/>
<organism evidence="7 8">
    <name type="scientific">Choanephora cucurbitarum</name>
    <dbReference type="NCBI Taxonomy" id="101091"/>
    <lineage>
        <taxon>Eukaryota</taxon>
        <taxon>Fungi</taxon>
        <taxon>Fungi incertae sedis</taxon>
        <taxon>Mucoromycota</taxon>
        <taxon>Mucoromycotina</taxon>
        <taxon>Mucoromycetes</taxon>
        <taxon>Mucorales</taxon>
        <taxon>Mucorineae</taxon>
        <taxon>Choanephoraceae</taxon>
        <taxon>Choanephoroideae</taxon>
        <taxon>Choanephora</taxon>
    </lineage>
</organism>
<sequence>MSLPNSSQILPPLHMLNNLQDASGTSHTSLMPLQLNHSQDSLQLSEANHQVIIETTETVVETQEQVTETVVETQEHVTEAALEGQERVTEVEIDLNEITDHERKKNAEWFMGKPAKTPERYMRIRNHIIQCWKNNRPNYLTKTAGRKNLKDAGDVNAVGRIHTYLENNRIINTNCSAPVAIKKRAYTRTHRLSEDGSTHKKSKKMPGYYWADVDSEGEENLTKVARNNIIRGDGTSRPKRTIKKPETFYDESMNDSGFIDDAFRLIPVSFYPKASHAPFSVTITSNALLVMEFHSHLASAEIIGLLGGRFNQNETSGEKELEVVYVFPCRSTSTGTQCEMDPDSEMEAREVFEKKGLKVVGWYHSHPTFDPEPSIRDIQNQLSYQYLFRDETSGVEPFIGTIITPYNASLSEKSQFQFFHVGDRWSPDKTYRLPFACFKKIVQCKQVSPDMLDILKDLLRQYRTYDKRIDLNSSYGTMTRLEKLLRSLKSHLFMSAEENASFLIEVNKMIQSLYLDSKQQEISTQEKKEEDDVVHSLAI</sequence>
<comment type="caution">
    <text evidence="7">The sequence shown here is derived from an EMBL/GenBank/DDBJ whole genome shotgun (WGS) entry which is preliminary data.</text>
</comment>
<dbReference type="InterPro" id="IPR009057">
    <property type="entry name" value="Homeodomain-like_sf"/>
</dbReference>
<dbReference type="CDD" id="cd08067">
    <property type="entry name" value="MPN_2A_DUB"/>
    <property type="match status" value="1"/>
</dbReference>
<reference evidence="7 8" key="1">
    <citation type="submission" date="2016-03" db="EMBL/GenBank/DDBJ databases">
        <title>Choanephora cucurbitarum.</title>
        <authorList>
            <person name="Min B."/>
            <person name="Park H."/>
            <person name="Park J.-H."/>
            <person name="Shin H.-D."/>
            <person name="Choi I.-G."/>
        </authorList>
    </citation>
    <scope>NUCLEOTIDE SEQUENCE [LARGE SCALE GENOMIC DNA]</scope>
    <source>
        <strain evidence="7 8">KUS-F28377</strain>
    </source>
</reference>
<feature type="domain" description="MPN" evidence="5">
    <location>
        <begin position="281"/>
        <end position="418"/>
    </location>
</feature>
<dbReference type="PROSITE" id="PS50934">
    <property type="entry name" value="SWIRM"/>
    <property type="match status" value="1"/>
</dbReference>
<dbReference type="Proteomes" id="UP000093000">
    <property type="component" value="Unassembled WGS sequence"/>
</dbReference>
<dbReference type="InterPro" id="IPR000555">
    <property type="entry name" value="JAMM/MPN+_dom"/>
</dbReference>
<dbReference type="FunFam" id="1.10.10.10:FF:000020">
    <property type="entry name" value="SWI/SNF complex subunit SMARCC2 isoform c"/>
    <property type="match status" value="1"/>
</dbReference>
<protein>
    <submittedName>
        <fullName evidence="7">Histone H2A deubiquitinase MYSM1</fullName>
    </submittedName>
</protein>
<dbReference type="InterPro" id="IPR007526">
    <property type="entry name" value="SWIRM"/>
</dbReference>
<evidence type="ECO:0000313" key="8">
    <source>
        <dbReference type="Proteomes" id="UP000093000"/>
    </source>
</evidence>
<dbReference type="OrthoDB" id="118550at2759"/>
<evidence type="ECO:0000259" key="6">
    <source>
        <dbReference type="PROSITE" id="PS50934"/>
    </source>
</evidence>
<evidence type="ECO:0000256" key="3">
    <source>
        <dbReference type="ARBA" id="ARBA00023163"/>
    </source>
</evidence>
<dbReference type="InParanoid" id="A0A1C7N0Y9"/>
<dbReference type="Gene3D" id="1.10.10.10">
    <property type="entry name" value="Winged helix-like DNA-binding domain superfamily/Winged helix DNA-binding domain"/>
    <property type="match status" value="1"/>
</dbReference>
<evidence type="ECO:0000256" key="1">
    <source>
        <dbReference type="ARBA" id="ARBA00023015"/>
    </source>
</evidence>
<dbReference type="InterPro" id="IPR050242">
    <property type="entry name" value="JAMM_MPN+_peptidase_M67A"/>
</dbReference>
<dbReference type="PANTHER" id="PTHR10410">
    <property type="entry name" value="EUKARYOTIC TRANSLATION INITIATION FACTOR 3 -RELATED"/>
    <property type="match status" value="1"/>
</dbReference>
<feature type="domain" description="SWIRM" evidence="6">
    <location>
        <begin position="84"/>
        <end position="182"/>
    </location>
</feature>
<accession>A0A1C7N0Y9</accession>
<dbReference type="InterPro" id="IPR037518">
    <property type="entry name" value="MPN"/>
</dbReference>
<keyword evidence="8" id="KW-1185">Reference proteome</keyword>
<dbReference type="GO" id="GO:0008237">
    <property type="term" value="F:metallopeptidase activity"/>
    <property type="evidence" value="ECO:0007669"/>
    <property type="project" value="InterPro"/>
</dbReference>
<dbReference type="Pfam" id="PF04433">
    <property type="entry name" value="SWIRM"/>
    <property type="match status" value="1"/>
</dbReference>
<dbReference type="AlphaFoldDB" id="A0A1C7N0Y9"/>
<dbReference type="GO" id="GO:0010468">
    <property type="term" value="P:regulation of gene expression"/>
    <property type="evidence" value="ECO:0007669"/>
    <property type="project" value="UniProtKB-ARBA"/>
</dbReference>
<dbReference type="SUPFAM" id="SSF102712">
    <property type="entry name" value="JAB1/MPN domain"/>
    <property type="match status" value="1"/>
</dbReference>
<dbReference type="EMBL" id="LUGH01000792">
    <property type="protein sequence ID" value="OBZ82767.1"/>
    <property type="molecule type" value="Genomic_DNA"/>
</dbReference>
<keyword evidence="1" id="KW-0805">Transcription regulation</keyword>
<dbReference type="PROSITE" id="PS50249">
    <property type="entry name" value="MPN"/>
    <property type="match status" value="1"/>
</dbReference>